<dbReference type="Gene3D" id="3.30.1810.10">
    <property type="entry name" value="YdfO-like"/>
    <property type="match status" value="1"/>
</dbReference>
<proteinExistence type="predicted"/>
<gene>
    <name evidence="1" type="ORF">VB776_13680</name>
</gene>
<protein>
    <submittedName>
        <fullName evidence="1">DUF1398 family protein</fullName>
    </submittedName>
</protein>
<dbReference type="EMBL" id="JAYGIL010000015">
    <property type="protein sequence ID" value="MEA5403974.1"/>
    <property type="molecule type" value="Genomic_DNA"/>
</dbReference>
<dbReference type="InterPro" id="IPR036696">
    <property type="entry name" value="YdfO-like_sf"/>
</dbReference>
<name>A0ABU5S6C6_9BACT</name>
<dbReference type="RefSeq" id="WP_323697264.1">
    <property type="nucleotide sequence ID" value="NZ_JAYGIL010000015.1"/>
</dbReference>
<evidence type="ECO:0000313" key="1">
    <source>
        <dbReference type="EMBL" id="MEA5403974.1"/>
    </source>
</evidence>
<dbReference type="Proteomes" id="UP001303899">
    <property type="component" value="Unassembled WGS sequence"/>
</dbReference>
<dbReference type="InterPro" id="IPR009833">
    <property type="entry name" value="DUF1398"/>
</dbReference>
<sequence>MFTINQIKEIHSRVKSGADFPQYIQNLIVLGLTSYEQYVCDGHTKYVGKNNFQIESEAKYDSLVITEEGNVEKLKYALKIHQAGETDYFTFCKQSAEAGVEKWKVDMLEMTCIYYDKKGMEMVVEQIPSA</sequence>
<dbReference type="Pfam" id="PF07166">
    <property type="entry name" value="DUF1398"/>
    <property type="match status" value="1"/>
</dbReference>
<reference evidence="1 2" key="1">
    <citation type="submission" date="2023-12" db="EMBL/GenBank/DDBJ databases">
        <title>Novel species of the genus Arcicella isolated from rivers.</title>
        <authorList>
            <person name="Lu H."/>
        </authorList>
    </citation>
    <scope>NUCLEOTIDE SEQUENCE [LARGE SCALE GENOMIC DNA]</scope>
    <source>
        <strain evidence="1 2">DC2W</strain>
    </source>
</reference>
<organism evidence="1 2">
    <name type="scientific">Arcicella gelida</name>
    <dbReference type="NCBI Taxonomy" id="2984195"/>
    <lineage>
        <taxon>Bacteria</taxon>
        <taxon>Pseudomonadati</taxon>
        <taxon>Bacteroidota</taxon>
        <taxon>Cytophagia</taxon>
        <taxon>Cytophagales</taxon>
        <taxon>Flectobacillaceae</taxon>
        <taxon>Arcicella</taxon>
    </lineage>
</organism>
<evidence type="ECO:0000313" key="2">
    <source>
        <dbReference type="Proteomes" id="UP001303899"/>
    </source>
</evidence>
<accession>A0ABU5S6C6</accession>
<dbReference type="SUPFAM" id="SSF160419">
    <property type="entry name" value="YdfO-like"/>
    <property type="match status" value="1"/>
</dbReference>
<keyword evidence="2" id="KW-1185">Reference proteome</keyword>
<comment type="caution">
    <text evidence="1">The sequence shown here is derived from an EMBL/GenBank/DDBJ whole genome shotgun (WGS) entry which is preliminary data.</text>
</comment>